<feature type="signal peptide" evidence="1">
    <location>
        <begin position="1"/>
        <end position="26"/>
    </location>
</feature>
<accession>A0A016U5D2</accession>
<gene>
    <name evidence="2" type="primary">Acey_s0058.g2841</name>
    <name evidence="2" type="ORF">Y032_0058g2841</name>
</gene>
<keyword evidence="1" id="KW-0732">Signal</keyword>
<reference evidence="3" key="1">
    <citation type="journal article" date="2015" name="Nat. Genet.">
        <title>The genome and transcriptome of the zoonotic hookworm Ancylostoma ceylanicum identify infection-specific gene families.</title>
        <authorList>
            <person name="Schwarz E.M."/>
            <person name="Hu Y."/>
            <person name="Antoshechkin I."/>
            <person name="Miller M.M."/>
            <person name="Sternberg P.W."/>
            <person name="Aroian R.V."/>
        </authorList>
    </citation>
    <scope>NUCLEOTIDE SEQUENCE</scope>
    <source>
        <strain evidence="3">HY135</strain>
    </source>
</reference>
<evidence type="ECO:0000313" key="2">
    <source>
        <dbReference type="EMBL" id="EYC09833.1"/>
    </source>
</evidence>
<organism evidence="2 3">
    <name type="scientific">Ancylostoma ceylanicum</name>
    <dbReference type="NCBI Taxonomy" id="53326"/>
    <lineage>
        <taxon>Eukaryota</taxon>
        <taxon>Metazoa</taxon>
        <taxon>Ecdysozoa</taxon>
        <taxon>Nematoda</taxon>
        <taxon>Chromadorea</taxon>
        <taxon>Rhabditida</taxon>
        <taxon>Rhabditina</taxon>
        <taxon>Rhabditomorpha</taxon>
        <taxon>Strongyloidea</taxon>
        <taxon>Ancylostomatidae</taxon>
        <taxon>Ancylostomatinae</taxon>
        <taxon>Ancylostoma</taxon>
    </lineage>
</organism>
<proteinExistence type="predicted"/>
<dbReference type="EMBL" id="JARK01001394">
    <property type="protein sequence ID" value="EYC09833.1"/>
    <property type="molecule type" value="Genomic_DNA"/>
</dbReference>
<keyword evidence="3" id="KW-1185">Reference proteome</keyword>
<comment type="caution">
    <text evidence="2">The sequence shown here is derived from an EMBL/GenBank/DDBJ whole genome shotgun (WGS) entry which is preliminary data.</text>
</comment>
<feature type="chain" id="PRO_5001488838" description="Secreted protein" evidence="1">
    <location>
        <begin position="27"/>
        <end position="71"/>
    </location>
</feature>
<evidence type="ECO:0000256" key="1">
    <source>
        <dbReference type="SAM" id="SignalP"/>
    </source>
</evidence>
<name>A0A016U5D2_9BILA</name>
<sequence length="71" mass="8242">MCNSLTTLTFLRYALVHVLVPLLAYAMTDYTETNGDSVLKKTNVTIWRLLLFHQKPNDDRSFHLSIHNFTT</sequence>
<evidence type="ECO:0008006" key="4">
    <source>
        <dbReference type="Google" id="ProtNLM"/>
    </source>
</evidence>
<dbReference type="Proteomes" id="UP000024635">
    <property type="component" value="Unassembled WGS sequence"/>
</dbReference>
<dbReference type="AlphaFoldDB" id="A0A016U5D2"/>
<protein>
    <recommendedName>
        <fullName evidence="4">Secreted protein</fullName>
    </recommendedName>
</protein>
<evidence type="ECO:0000313" key="3">
    <source>
        <dbReference type="Proteomes" id="UP000024635"/>
    </source>
</evidence>